<keyword evidence="2" id="KW-1185">Reference proteome</keyword>
<dbReference type="Proteomes" id="UP001597045">
    <property type="component" value="Unassembled WGS sequence"/>
</dbReference>
<sequence length="150" mass="16579">MRNLSGAGHVVDFRTDSSIAELVPATGERPRYVLFFAVDAAHQWLEVKEPPLMRAKLEDFRALLKNGPANHVHTIGWWRGVGRLKDTLGFSGGDDIGAWVALDVQGAELGTLAAGQVIDWSPRPRRAIFFDKSTHSSPDVLIPFDTLDFQ</sequence>
<reference evidence="2" key="1">
    <citation type="journal article" date="2019" name="Int. J. Syst. Evol. Microbiol.">
        <title>The Global Catalogue of Microorganisms (GCM) 10K type strain sequencing project: providing services to taxonomists for standard genome sequencing and annotation.</title>
        <authorList>
            <consortium name="The Broad Institute Genomics Platform"/>
            <consortium name="The Broad Institute Genome Sequencing Center for Infectious Disease"/>
            <person name="Wu L."/>
            <person name="Ma J."/>
        </authorList>
    </citation>
    <scope>NUCLEOTIDE SEQUENCE [LARGE SCALE GENOMIC DNA]</scope>
    <source>
        <strain evidence="2">JCM 31486</strain>
    </source>
</reference>
<evidence type="ECO:0000313" key="2">
    <source>
        <dbReference type="Proteomes" id="UP001597045"/>
    </source>
</evidence>
<accession>A0ABW3M8J9</accession>
<dbReference type="EMBL" id="JBHTIS010000571">
    <property type="protein sequence ID" value="MFD1046237.1"/>
    <property type="molecule type" value="Genomic_DNA"/>
</dbReference>
<proteinExistence type="predicted"/>
<organism evidence="1 2">
    <name type="scientific">Kibdelosporangium lantanae</name>
    <dbReference type="NCBI Taxonomy" id="1497396"/>
    <lineage>
        <taxon>Bacteria</taxon>
        <taxon>Bacillati</taxon>
        <taxon>Actinomycetota</taxon>
        <taxon>Actinomycetes</taxon>
        <taxon>Pseudonocardiales</taxon>
        <taxon>Pseudonocardiaceae</taxon>
        <taxon>Kibdelosporangium</taxon>
    </lineage>
</organism>
<gene>
    <name evidence="1" type="ORF">ACFQ1S_12050</name>
</gene>
<protein>
    <submittedName>
        <fullName evidence="1">Uncharacterized protein</fullName>
    </submittedName>
</protein>
<comment type="caution">
    <text evidence="1">The sequence shown here is derived from an EMBL/GenBank/DDBJ whole genome shotgun (WGS) entry which is preliminary data.</text>
</comment>
<evidence type="ECO:0000313" key="1">
    <source>
        <dbReference type="EMBL" id="MFD1046237.1"/>
    </source>
</evidence>
<name>A0ABW3M8J9_9PSEU</name>